<evidence type="ECO:0000256" key="4">
    <source>
        <dbReference type="ARBA" id="ARBA00023002"/>
    </source>
</evidence>
<name>A0A6J0ZVU3_9ROSI</name>
<sequence length="197" mass="21385">MAPTPADQQFNTDSSALTDFVINQGNGVKGLSETGLKALPKAYIQPLEERMCASATQVSPQESIPIIDMSNWEEPKVAKAVCDAAEKWGFFQVVNHAVPIQVLENSKMQLIASLGCQPRKRKSIPRKHSASSNVRCTLFLSLSRPQAPTALPRSSMPRVTPQSTQFSSSVDLPPPPSRPKAPDPLPQSPTPTFVIIL</sequence>
<evidence type="ECO:0000256" key="5">
    <source>
        <dbReference type="ARBA" id="ARBA00023004"/>
    </source>
</evidence>
<evidence type="ECO:0000313" key="8">
    <source>
        <dbReference type="Proteomes" id="UP000504621"/>
    </source>
</evidence>
<keyword evidence="3" id="KW-0223">Dioxygenase</keyword>
<feature type="domain" description="Non-haem dioxygenase N-terminal" evidence="7">
    <location>
        <begin position="64"/>
        <end position="107"/>
    </location>
</feature>
<keyword evidence="2" id="KW-0479">Metal-binding</keyword>
<keyword evidence="8" id="KW-1185">Reference proteome</keyword>
<organism evidence="8 9">
    <name type="scientific">Herrania umbratica</name>
    <dbReference type="NCBI Taxonomy" id="108875"/>
    <lineage>
        <taxon>Eukaryota</taxon>
        <taxon>Viridiplantae</taxon>
        <taxon>Streptophyta</taxon>
        <taxon>Embryophyta</taxon>
        <taxon>Tracheophyta</taxon>
        <taxon>Spermatophyta</taxon>
        <taxon>Magnoliopsida</taxon>
        <taxon>eudicotyledons</taxon>
        <taxon>Gunneridae</taxon>
        <taxon>Pentapetalae</taxon>
        <taxon>rosids</taxon>
        <taxon>malvids</taxon>
        <taxon>Malvales</taxon>
        <taxon>Malvaceae</taxon>
        <taxon>Byttnerioideae</taxon>
        <taxon>Herrania</taxon>
    </lineage>
</organism>
<comment type="cofactor">
    <cofactor evidence="1">
        <name>L-ascorbate</name>
        <dbReference type="ChEBI" id="CHEBI:38290"/>
    </cofactor>
</comment>
<evidence type="ECO:0000256" key="1">
    <source>
        <dbReference type="ARBA" id="ARBA00001961"/>
    </source>
</evidence>
<feature type="compositionally biased region" description="Pro residues" evidence="6">
    <location>
        <begin position="172"/>
        <end position="189"/>
    </location>
</feature>
<evidence type="ECO:0000259" key="7">
    <source>
        <dbReference type="Pfam" id="PF14226"/>
    </source>
</evidence>
<protein>
    <submittedName>
        <fullName evidence="9">Feruloyl CoA ortho-hydroxylase 1-like</fullName>
    </submittedName>
</protein>
<dbReference type="GeneID" id="110412289"/>
<dbReference type="InterPro" id="IPR026992">
    <property type="entry name" value="DIOX_N"/>
</dbReference>
<dbReference type="Proteomes" id="UP000504621">
    <property type="component" value="Unplaced"/>
</dbReference>
<dbReference type="GO" id="GO:0051213">
    <property type="term" value="F:dioxygenase activity"/>
    <property type="evidence" value="ECO:0007669"/>
    <property type="project" value="UniProtKB-KW"/>
</dbReference>
<feature type="region of interest" description="Disordered" evidence="6">
    <location>
        <begin position="147"/>
        <end position="192"/>
    </location>
</feature>
<keyword evidence="5" id="KW-0408">Iron</keyword>
<dbReference type="OrthoDB" id="288590at2759"/>
<evidence type="ECO:0000256" key="3">
    <source>
        <dbReference type="ARBA" id="ARBA00022964"/>
    </source>
</evidence>
<accession>A0A6J0ZVU3</accession>
<dbReference type="RefSeq" id="XP_021278494.1">
    <property type="nucleotide sequence ID" value="XM_021422819.1"/>
</dbReference>
<proteinExistence type="predicted"/>
<evidence type="ECO:0000313" key="9">
    <source>
        <dbReference type="RefSeq" id="XP_021278494.1"/>
    </source>
</evidence>
<dbReference type="Pfam" id="PF14226">
    <property type="entry name" value="DIOX_N"/>
    <property type="match status" value="1"/>
</dbReference>
<keyword evidence="4" id="KW-0560">Oxidoreductase</keyword>
<evidence type="ECO:0000256" key="6">
    <source>
        <dbReference type="SAM" id="MobiDB-lite"/>
    </source>
</evidence>
<dbReference type="AlphaFoldDB" id="A0A6J0ZVU3"/>
<dbReference type="GO" id="GO:0046872">
    <property type="term" value="F:metal ion binding"/>
    <property type="evidence" value="ECO:0007669"/>
    <property type="project" value="UniProtKB-KW"/>
</dbReference>
<dbReference type="PANTHER" id="PTHR10209:SF243">
    <property type="entry name" value="FERULOYL COA ORTHO-HYDROXYLASE 1-RELATED"/>
    <property type="match status" value="1"/>
</dbReference>
<evidence type="ECO:0000256" key="2">
    <source>
        <dbReference type="ARBA" id="ARBA00022723"/>
    </source>
</evidence>
<dbReference type="PANTHER" id="PTHR10209">
    <property type="entry name" value="OXIDOREDUCTASE, 2OG-FE II OXYGENASE FAMILY PROTEIN"/>
    <property type="match status" value="1"/>
</dbReference>
<gene>
    <name evidence="9" type="primary">LOC110412289</name>
</gene>
<reference evidence="9" key="1">
    <citation type="submission" date="2025-08" db="UniProtKB">
        <authorList>
            <consortium name="RefSeq"/>
        </authorList>
    </citation>
    <scope>IDENTIFICATION</scope>
    <source>
        <tissue evidence="9">Leaf</tissue>
    </source>
</reference>
<dbReference type="Gene3D" id="2.60.120.330">
    <property type="entry name" value="B-lactam Antibiotic, Isopenicillin N Synthase, Chain"/>
    <property type="match status" value="1"/>
</dbReference>
<feature type="compositionally biased region" description="Polar residues" evidence="6">
    <location>
        <begin position="160"/>
        <end position="170"/>
    </location>
</feature>
<dbReference type="InterPro" id="IPR027443">
    <property type="entry name" value="IPNS-like_sf"/>
</dbReference>
<dbReference type="SUPFAM" id="SSF51197">
    <property type="entry name" value="Clavaminate synthase-like"/>
    <property type="match status" value="1"/>
</dbReference>